<dbReference type="RefSeq" id="WP_395120344.1">
    <property type="nucleotide sequence ID" value="NZ_CP170721.1"/>
</dbReference>
<evidence type="ECO:0000313" key="2">
    <source>
        <dbReference type="EMBL" id="XIA18472.1"/>
    </source>
</evidence>
<dbReference type="AlphaFoldDB" id="A0AB74UQC3"/>
<feature type="compositionally biased region" description="Basic residues" evidence="1">
    <location>
        <begin position="64"/>
        <end position="75"/>
    </location>
</feature>
<gene>
    <name evidence="2" type="ORF">ACFYG5_18255</name>
</gene>
<organism evidence="2">
    <name type="scientific">Rhodanobacter sp. FW102-FHT14D07</name>
    <dbReference type="NCBI Taxonomy" id="3351462"/>
    <lineage>
        <taxon>Bacteria</taxon>
        <taxon>Pseudomonadati</taxon>
        <taxon>Pseudomonadota</taxon>
        <taxon>Gammaproteobacteria</taxon>
        <taxon>Lysobacterales</taxon>
        <taxon>Rhodanobacteraceae</taxon>
        <taxon>Rhodanobacter</taxon>
    </lineage>
</organism>
<feature type="compositionally biased region" description="Low complexity" evidence="1">
    <location>
        <begin position="34"/>
        <end position="45"/>
    </location>
</feature>
<protein>
    <submittedName>
        <fullName evidence="2">Uncharacterized protein</fullName>
    </submittedName>
</protein>
<feature type="region of interest" description="Disordered" evidence="1">
    <location>
        <begin position="33"/>
        <end position="75"/>
    </location>
</feature>
<dbReference type="EMBL" id="CP170721">
    <property type="protein sequence ID" value="XIA18472.1"/>
    <property type="molecule type" value="Genomic_DNA"/>
</dbReference>
<name>A0AB74UQC3_9GAMM</name>
<sequence>MKLLHDFFRWPFAGVRAVASQPAALPRDFSVTVPAPLAGSASPSPQTLEPSRNGRREPASFLRSPRRRRLGRAHR</sequence>
<evidence type="ECO:0000256" key="1">
    <source>
        <dbReference type="SAM" id="MobiDB-lite"/>
    </source>
</evidence>
<proteinExistence type="predicted"/>
<reference evidence="2" key="1">
    <citation type="submission" date="2024-10" db="EMBL/GenBank/DDBJ databases">
        <authorList>
            <person name="Lesea H.P."/>
            <person name="Kuehl J.V."/>
            <person name="Chandonia J.-M."/>
        </authorList>
    </citation>
    <scope>NUCLEOTIDE SEQUENCE</scope>
    <source>
        <strain evidence="2">FW102-FHT14D07</strain>
    </source>
</reference>
<accession>A0AB74UQC3</accession>